<name>A0A2W2CF24_9ACTN</name>
<organism evidence="1 2">
    <name type="scientific">Micromonospora endophytica</name>
    <dbReference type="NCBI Taxonomy" id="515350"/>
    <lineage>
        <taxon>Bacteria</taxon>
        <taxon>Bacillati</taxon>
        <taxon>Actinomycetota</taxon>
        <taxon>Actinomycetes</taxon>
        <taxon>Micromonosporales</taxon>
        <taxon>Micromonosporaceae</taxon>
        <taxon>Micromonospora</taxon>
    </lineage>
</organism>
<evidence type="ECO:0000313" key="1">
    <source>
        <dbReference type="EMBL" id="PZF98015.1"/>
    </source>
</evidence>
<dbReference type="RefSeq" id="WP_111242964.1">
    <property type="nucleotide sequence ID" value="NZ_POTX01000048.1"/>
</dbReference>
<accession>A0A2W2CF24</accession>
<protein>
    <submittedName>
        <fullName evidence="1">Putative baseplate assembly protein</fullName>
    </submittedName>
</protein>
<dbReference type="NCBIfam" id="TIGR02243">
    <property type="entry name" value="putative baseplate assembly protein"/>
    <property type="match status" value="1"/>
</dbReference>
<dbReference type="EMBL" id="POTX01000048">
    <property type="protein sequence ID" value="PZF98015.1"/>
    <property type="molecule type" value="Genomic_DNA"/>
</dbReference>
<dbReference type="OrthoDB" id="266253at2"/>
<sequence>MSERLRRLLDRLAEQPALAALTTRDPRDPAIALLDAWARAIDVAAFYHDRIAEEGYLRTAREDRSVIELARGVGYRLRPGLAAGATLACTVASQDGQPERVTIAAGTAVRSVPGPGGQPLPFETTEDLDAHPAWNLLPITSPGPASLPAGTVRFRLAGPATIRAGEPLLIVGGGPQHRYVCLVTRVADQVVDLQRPLSTMDISEPVALRLPARLRLYGHDAPPPASGELAALRAQYGQTWVDLDRVSGDAAVGRWLVLSGEPGTGVWPISGVDTVTRSDAGRTARVSRVRLGVSTATLADFLGARTRSTEVLLSGEALPLPGAPITGARLTLAAPVPPLPAGRLLVLRGGDDGETAVVAGMPDSGTLVLTAPLRGRYEPATLQVYGNVVLATHGETVDEVLGDGDATANARFTLARAPLTALPAPTGDGSAPALVVSVDAVPWQRIDDLADAGSTDEVYVLRRTGDGGVEVVFGDGTHGARPGNGVNNITARYRCGIGAAGNVPAGALTLLQNRPPGLRAVTNPLPATGGTDPQTGIAARPHLSGPVTAADRLVSAADVDRFVRAFAGIAAARMAVLAAAGQPLLHITVVGAGGLPVPAGSVLHTSLSRAIAQRRAPGPPMHIGSYRPVPVTIDARVRVDPRHAAAAVRADAEAVLRNAFAPGRRELARDVHRGELVALLHGVPGVVAVDPTGLPPHTVTCAPARWAHGAVQPAQLPVLAAVNVSTVEA</sequence>
<dbReference type="InterPro" id="IPR011749">
    <property type="entry name" value="CHP02243"/>
</dbReference>
<reference evidence="1 2" key="1">
    <citation type="submission" date="2018-01" db="EMBL/GenBank/DDBJ databases">
        <title>Draft genome sequence of Jishengella endophytica.</title>
        <authorList>
            <person name="Sahin N."/>
            <person name="Ay H."/>
            <person name="Saygin H."/>
        </authorList>
    </citation>
    <scope>NUCLEOTIDE SEQUENCE [LARGE SCALE GENOMIC DNA]</scope>
    <source>
        <strain evidence="1 2">DSM 45430</strain>
    </source>
</reference>
<evidence type="ECO:0000313" key="2">
    <source>
        <dbReference type="Proteomes" id="UP000248627"/>
    </source>
</evidence>
<gene>
    <name evidence="1" type="ORF">C1I93_09980</name>
</gene>
<comment type="caution">
    <text evidence="1">The sequence shown here is derived from an EMBL/GenBank/DDBJ whole genome shotgun (WGS) entry which is preliminary data.</text>
</comment>
<dbReference type="AlphaFoldDB" id="A0A2W2CF24"/>
<dbReference type="Proteomes" id="UP000248627">
    <property type="component" value="Unassembled WGS sequence"/>
</dbReference>
<proteinExistence type="predicted"/>
<keyword evidence="2" id="KW-1185">Reference proteome</keyword>